<evidence type="ECO:0000256" key="2">
    <source>
        <dbReference type="ARBA" id="ARBA00005695"/>
    </source>
</evidence>
<dbReference type="AlphaFoldDB" id="A0A371NWI1"/>
<evidence type="ECO:0000256" key="4">
    <source>
        <dbReference type="ARBA" id="ARBA00022729"/>
    </source>
</evidence>
<keyword evidence="5" id="KW-0472">Membrane</keyword>
<feature type="domain" description="Solute-binding protein family 5" evidence="7">
    <location>
        <begin position="98"/>
        <end position="466"/>
    </location>
</feature>
<dbReference type="PIRSF" id="PIRSF002741">
    <property type="entry name" value="MppA"/>
    <property type="match status" value="1"/>
</dbReference>
<evidence type="ECO:0000256" key="1">
    <source>
        <dbReference type="ARBA" id="ARBA00004196"/>
    </source>
</evidence>
<dbReference type="RefSeq" id="WP_116240983.1">
    <property type="nucleotide sequence ID" value="NZ_QUAB01000016.1"/>
</dbReference>
<dbReference type="PANTHER" id="PTHR30290:SF10">
    <property type="entry name" value="PERIPLASMIC OLIGOPEPTIDE-BINDING PROTEIN-RELATED"/>
    <property type="match status" value="1"/>
</dbReference>
<evidence type="ECO:0000313" key="8">
    <source>
        <dbReference type="EMBL" id="REJ07466.1"/>
    </source>
</evidence>
<feature type="chain" id="PRO_5016959971" evidence="6">
    <location>
        <begin position="32"/>
        <end position="617"/>
    </location>
</feature>
<sequence length="617" mass="66639">MRTRHSKYLVRALCVAAAAALVVAPATVANAAAPTGIHAADSSAPPSGKSDAKTLRVATSGFVDSFNPFTSIYLLPTNTLRYTYEFLVQNSQEDGSPTKGLADKWDVTDGGKVWTFTLQDGLKWSDGEPITSADVAYTYQSMIDDPALGVANGGLLANLDSIETPDDKTVVLNMKDPQAPNPGVEIPIVPKHVWEKIDNPAEYANDKDVVGSGPFLLESYKANQSIVLKANKEFWRGAPKIDKIQYIYYTNSDAQVQALRSGDVDMVTGLTATQFEALEGVEGITTHSGQGRRYSAIGINSGAKTQDGTPYGNGNPALQEEAVRQAIRLGTDTKTLLDKVLGGYGVEATSFIPASYPKWTLPADDEVIMEFDPEAAKQKLDEAGWVAGADGIRVKDGKKLELRLYVDSSSTTDQASAEFFVPWMKEIGISIKVESTDTDTISAETTKGNYDMYFTGWSQGADPDYQLGINTCSGLATATDGTGGTSQDGWCDPEFDKLYEEQHTELDESKREAIVREMLQMNYTATPQIAIWYANGLEAYRSDRFQDFSLMPKKDGIIANQSGYWGYLTVAPVGDEAAAADGGPNVGLIVTGVVIAVLVVGGIIFFVMRRRNSADVE</sequence>
<evidence type="ECO:0000313" key="9">
    <source>
        <dbReference type="Proteomes" id="UP000262172"/>
    </source>
</evidence>
<dbReference type="Pfam" id="PF00496">
    <property type="entry name" value="SBP_bac_5"/>
    <property type="match status" value="1"/>
</dbReference>
<protein>
    <submittedName>
        <fullName evidence="8">ABC transporter substrate-binding protein</fullName>
    </submittedName>
</protein>
<organism evidence="8 9">
    <name type="scientific">Microbacterium bovistercoris</name>
    <dbReference type="NCBI Taxonomy" id="2293570"/>
    <lineage>
        <taxon>Bacteria</taxon>
        <taxon>Bacillati</taxon>
        <taxon>Actinomycetota</taxon>
        <taxon>Actinomycetes</taxon>
        <taxon>Micrococcales</taxon>
        <taxon>Microbacteriaceae</taxon>
        <taxon>Microbacterium</taxon>
    </lineage>
</organism>
<keyword evidence="3" id="KW-0813">Transport</keyword>
<proteinExistence type="inferred from homology"/>
<name>A0A371NWI1_9MICO</name>
<feature type="signal peptide" evidence="6">
    <location>
        <begin position="1"/>
        <end position="31"/>
    </location>
</feature>
<keyword evidence="5" id="KW-1133">Transmembrane helix</keyword>
<keyword evidence="9" id="KW-1185">Reference proteome</keyword>
<comment type="similarity">
    <text evidence="2">Belongs to the bacterial solute-binding protein 5 family.</text>
</comment>
<comment type="caution">
    <text evidence="8">The sequence shown here is derived from an EMBL/GenBank/DDBJ whole genome shotgun (WGS) entry which is preliminary data.</text>
</comment>
<evidence type="ECO:0000256" key="5">
    <source>
        <dbReference type="SAM" id="Phobius"/>
    </source>
</evidence>
<dbReference type="EMBL" id="QUAB01000016">
    <property type="protein sequence ID" value="REJ07466.1"/>
    <property type="molecule type" value="Genomic_DNA"/>
</dbReference>
<dbReference type="GO" id="GO:1904680">
    <property type="term" value="F:peptide transmembrane transporter activity"/>
    <property type="evidence" value="ECO:0007669"/>
    <property type="project" value="TreeGrafter"/>
</dbReference>
<dbReference type="GO" id="GO:0030313">
    <property type="term" value="C:cell envelope"/>
    <property type="evidence" value="ECO:0007669"/>
    <property type="project" value="UniProtKB-SubCell"/>
</dbReference>
<comment type="subcellular location">
    <subcellularLocation>
        <location evidence="1">Cell envelope</location>
    </subcellularLocation>
</comment>
<evidence type="ECO:0000256" key="6">
    <source>
        <dbReference type="SAM" id="SignalP"/>
    </source>
</evidence>
<dbReference type="PANTHER" id="PTHR30290">
    <property type="entry name" value="PERIPLASMIC BINDING COMPONENT OF ABC TRANSPORTER"/>
    <property type="match status" value="1"/>
</dbReference>
<dbReference type="GO" id="GO:0015833">
    <property type="term" value="P:peptide transport"/>
    <property type="evidence" value="ECO:0007669"/>
    <property type="project" value="TreeGrafter"/>
</dbReference>
<dbReference type="InterPro" id="IPR030678">
    <property type="entry name" value="Peptide/Ni-bd"/>
</dbReference>
<gene>
    <name evidence="8" type="ORF">DY023_03595</name>
</gene>
<feature type="transmembrane region" description="Helical" evidence="5">
    <location>
        <begin position="586"/>
        <end position="608"/>
    </location>
</feature>
<dbReference type="SUPFAM" id="SSF53850">
    <property type="entry name" value="Periplasmic binding protein-like II"/>
    <property type="match status" value="1"/>
</dbReference>
<dbReference type="InterPro" id="IPR000914">
    <property type="entry name" value="SBP_5_dom"/>
</dbReference>
<reference evidence="8 9" key="1">
    <citation type="submission" date="2018-08" db="EMBL/GenBank/DDBJ databases">
        <title>Isolation, diversity and antifungal activity of Actinobacteria from cow dung.</title>
        <authorList>
            <person name="Ling L."/>
        </authorList>
    </citation>
    <scope>NUCLEOTIDE SEQUENCE [LARGE SCALE GENOMIC DNA]</scope>
    <source>
        <strain evidence="8 9">NEAU-LLE</strain>
    </source>
</reference>
<dbReference type="GO" id="GO:0042597">
    <property type="term" value="C:periplasmic space"/>
    <property type="evidence" value="ECO:0007669"/>
    <property type="project" value="UniProtKB-ARBA"/>
</dbReference>
<dbReference type="GO" id="GO:0043190">
    <property type="term" value="C:ATP-binding cassette (ABC) transporter complex"/>
    <property type="evidence" value="ECO:0007669"/>
    <property type="project" value="InterPro"/>
</dbReference>
<keyword evidence="4 6" id="KW-0732">Signal</keyword>
<dbReference type="Gene3D" id="3.40.190.10">
    <property type="entry name" value="Periplasmic binding protein-like II"/>
    <property type="match status" value="1"/>
</dbReference>
<dbReference type="CDD" id="cd00995">
    <property type="entry name" value="PBP2_NikA_DppA_OppA_like"/>
    <property type="match status" value="1"/>
</dbReference>
<dbReference type="Proteomes" id="UP000262172">
    <property type="component" value="Unassembled WGS sequence"/>
</dbReference>
<dbReference type="CDD" id="cd12087">
    <property type="entry name" value="TM_EGFR-like"/>
    <property type="match status" value="1"/>
</dbReference>
<accession>A0A371NWI1</accession>
<dbReference type="Gene3D" id="3.10.105.10">
    <property type="entry name" value="Dipeptide-binding Protein, Domain 3"/>
    <property type="match status" value="1"/>
</dbReference>
<dbReference type="InterPro" id="IPR039424">
    <property type="entry name" value="SBP_5"/>
</dbReference>
<evidence type="ECO:0000256" key="3">
    <source>
        <dbReference type="ARBA" id="ARBA00022448"/>
    </source>
</evidence>
<evidence type="ECO:0000259" key="7">
    <source>
        <dbReference type="Pfam" id="PF00496"/>
    </source>
</evidence>
<keyword evidence="5" id="KW-0812">Transmembrane</keyword>
<dbReference type="OrthoDB" id="9764591at2"/>